<evidence type="ECO:0000313" key="2">
    <source>
        <dbReference type="Proteomes" id="UP000319852"/>
    </source>
</evidence>
<organism evidence="1 2">
    <name type="scientific">Adhaeretor mobilis</name>
    <dbReference type="NCBI Taxonomy" id="1930276"/>
    <lineage>
        <taxon>Bacteria</taxon>
        <taxon>Pseudomonadati</taxon>
        <taxon>Planctomycetota</taxon>
        <taxon>Planctomycetia</taxon>
        <taxon>Pirellulales</taxon>
        <taxon>Lacipirellulaceae</taxon>
        <taxon>Adhaeretor</taxon>
    </lineage>
</organism>
<reference evidence="1 2" key="1">
    <citation type="submission" date="2019-02" db="EMBL/GenBank/DDBJ databases">
        <title>Deep-cultivation of Planctomycetes and their phenomic and genomic characterization uncovers novel biology.</title>
        <authorList>
            <person name="Wiegand S."/>
            <person name="Jogler M."/>
            <person name="Boedeker C."/>
            <person name="Pinto D."/>
            <person name="Vollmers J."/>
            <person name="Rivas-Marin E."/>
            <person name="Kohn T."/>
            <person name="Peeters S.H."/>
            <person name="Heuer A."/>
            <person name="Rast P."/>
            <person name="Oberbeckmann S."/>
            <person name="Bunk B."/>
            <person name="Jeske O."/>
            <person name="Meyerdierks A."/>
            <person name="Storesund J.E."/>
            <person name="Kallscheuer N."/>
            <person name="Luecker S."/>
            <person name="Lage O.M."/>
            <person name="Pohl T."/>
            <person name="Merkel B.J."/>
            <person name="Hornburger P."/>
            <person name="Mueller R.-W."/>
            <person name="Bruemmer F."/>
            <person name="Labrenz M."/>
            <person name="Spormann A.M."/>
            <person name="Op den Camp H."/>
            <person name="Overmann J."/>
            <person name="Amann R."/>
            <person name="Jetten M.S.M."/>
            <person name="Mascher T."/>
            <person name="Medema M.H."/>
            <person name="Devos D.P."/>
            <person name="Kaster A.-K."/>
            <person name="Ovreas L."/>
            <person name="Rohde M."/>
            <person name="Galperin M.Y."/>
            <person name="Jogler C."/>
        </authorList>
    </citation>
    <scope>NUCLEOTIDE SEQUENCE [LARGE SCALE GENOMIC DNA]</scope>
    <source>
        <strain evidence="1 2">HG15A2</strain>
    </source>
</reference>
<proteinExistence type="predicted"/>
<sequence>MGILSTKRTQSEQHTTTQVVLNQRYSEVIMVTRNLIVSPFTKANLAKVGLAAAVCLSLALGMPGQAVAQFGGGGGGGAGGGAGGGSTIGDSPFSGVAVDADGVLRRVAATDATGQLMQLRARQARTQLEADLQRPSKLRKVSLTRLGRLIDKSIAEGHGPDETMQHLAGLTRVQYVFFYPETNDIVVAGPAEAWVETETGRVIGIETGQPVMELQDLVVALRTFAPHGKKNPLVYCSIDPTQEGLQRMQQFLSRVGSPRSIGDAQFTNFVVEGLQESLGLQNITIGGVAADTHFAQVLVEADYRMKLIGIGLERPPVRIASYVALANPASVARNALQRWFFVPNYERVKISEDGHAAEFVGAGVKLVGEDEVVGGDGGRTGSGRQSGASRKFTRSFTDNYEQLAQRAPVYGQLRNCIDLLVAAAFIQQNDLYEAAGWDLGSLGEEATYPVQNYNTPKQVATAVNSMWKQRRLMTPVGGGVEIRADQALSPENRLADEGGNVASMRDSIDLSDLPADQWWWD</sequence>
<evidence type="ECO:0000313" key="1">
    <source>
        <dbReference type="EMBL" id="QDS98001.1"/>
    </source>
</evidence>
<accession>A0A517MSY9</accession>
<dbReference type="EMBL" id="CP036263">
    <property type="protein sequence ID" value="QDS98001.1"/>
    <property type="molecule type" value="Genomic_DNA"/>
</dbReference>
<dbReference type="Pfam" id="PF07643">
    <property type="entry name" value="DUF1598"/>
    <property type="match status" value="1"/>
</dbReference>
<dbReference type="InterPro" id="IPR011487">
    <property type="entry name" value="DUF1598"/>
</dbReference>
<keyword evidence="2" id="KW-1185">Reference proteome</keyword>
<gene>
    <name evidence="1" type="ORF">HG15A2_12710</name>
</gene>
<name>A0A517MSY9_9BACT</name>
<dbReference type="AlphaFoldDB" id="A0A517MSY9"/>
<dbReference type="Proteomes" id="UP000319852">
    <property type="component" value="Chromosome"/>
</dbReference>
<dbReference type="KEGG" id="amob:HG15A2_12710"/>
<evidence type="ECO:0008006" key="3">
    <source>
        <dbReference type="Google" id="ProtNLM"/>
    </source>
</evidence>
<protein>
    <recommendedName>
        <fullName evidence="3">DUF1598 domain-containing protein</fullName>
    </recommendedName>
</protein>